<evidence type="ECO:0000313" key="2">
    <source>
        <dbReference type="Proteomes" id="UP000789525"/>
    </source>
</evidence>
<comment type="caution">
    <text evidence="1">The sequence shown here is derived from an EMBL/GenBank/DDBJ whole genome shotgun (WGS) entry which is preliminary data.</text>
</comment>
<accession>A0ACA9PVF6</accession>
<keyword evidence="2" id="KW-1185">Reference proteome</keyword>
<reference evidence="1" key="1">
    <citation type="submission" date="2021-06" db="EMBL/GenBank/DDBJ databases">
        <authorList>
            <person name="Kallberg Y."/>
            <person name="Tangrot J."/>
            <person name="Rosling A."/>
        </authorList>
    </citation>
    <scope>NUCLEOTIDE SEQUENCE</scope>
    <source>
        <strain evidence="1">CL356</strain>
    </source>
</reference>
<sequence length="84" mass="9421">MTVHAIQPIQPGDEITICYGQPLFAVRSERRDYLQRNMGFTCTCECCSLSGEASQASDMRRTELWRLFKAVPFLGHDAPAGIRA</sequence>
<protein>
    <submittedName>
        <fullName evidence="1">9778_t:CDS:1</fullName>
    </submittedName>
</protein>
<gene>
    <name evidence="1" type="ORF">ACOLOM_LOCUS11272</name>
</gene>
<proteinExistence type="predicted"/>
<name>A0ACA9PVF6_9GLOM</name>
<dbReference type="Proteomes" id="UP000789525">
    <property type="component" value="Unassembled WGS sequence"/>
</dbReference>
<dbReference type="EMBL" id="CAJVPT010039866">
    <property type="protein sequence ID" value="CAG8723972.1"/>
    <property type="molecule type" value="Genomic_DNA"/>
</dbReference>
<feature type="non-terminal residue" evidence="1">
    <location>
        <position position="84"/>
    </location>
</feature>
<evidence type="ECO:0000313" key="1">
    <source>
        <dbReference type="EMBL" id="CAG8723972.1"/>
    </source>
</evidence>
<organism evidence="1 2">
    <name type="scientific">Acaulospora colombiana</name>
    <dbReference type="NCBI Taxonomy" id="27376"/>
    <lineage>
        <taxon>Eukaryota</taxon>
        <taxon>Fungi</taxon>
        <taxon>Fungi incertae sedis</taxon>
        <taxon>Mucoromycota</taxon>
        <taxon>Glomeromycotina</taxon>
        <taxon>Glomeromycetes</taxon>
        <taxon>Diversisporales</taxon>
        <taxon>Acaulosporaceae</taxon>
        <taxon>Acaulospora</taxon>
    </lineage>
</organism>